<name>A0A8J3QR87_9ACTN</name>
<evidence type="ECO:0000256" key="1">
    <source>
        <dbReference type="SAM" id="Phobius"/>
    </source>
</evidence>
<dbReference type="PANTHER" id="PTHR36832:SF2">
    <property type="entry name" value="INTEGRAL MEMBRANE PROTEIN"/>
    <property type="match status" value="1"/>
</dbReference>
<dbReference type="Pfam" id="PF06182">
    <property type="entry name" value="ABC2_membrane_6"/>
    <property type="match status" value="1"/>
</dbReference>
<evidence type="ECO:0000313" key="3">
    <source>
        <dbReference type="Proteomes" id="UP000642748"/>
    </source>
</evidence>
<feature type="transmembrane region" description="Helical" evidence="1">
    <location>
        <begin position="233"/>
        <end position="252"/>
    </location>
</feature>
<organism evidence="2 3">
    <name type="scientific">Rugosimonospora africana</name>
    <dbReference type="NCBI Taxonomy" id="556532"/>
    <lineage>
        <taxon>Bacteria</taxon>
        <taxon>Bacillati</taxon>
        <taxon>Actinomycetota</taxon>
        <taxon>Actinomycetes</taxon>
        <taxon>Micromonosporales</taxon>
        <taxon>Micromonosporaceae</taxon>
        <taxon>Rugosimonospora</taxon>
    </lineage>
</organism>
<accession>A0A8J3QR87</accession>
<feature type="transmembrane region" description="Helical" evidence="1">
    <location>
        <begin position="31"/>
        <end position="52"/>
    </location>
</feature>
<dbReference type="Proteomes" id="UP000642748">
    <property type="component" value="Unassembled WGS sequence"/>
</dbReference>
<feature type="transmembrane region" description="Helical" evidence="1">
    <location>
        <begin position="175"/>
        <end position="197"/>
    </location>
</feature>
<keyword evidence="1" id="KW-1133">Transmembrane helix</keyword>
<sequence>MGTAWALAGAGFRRYSTYRQATVAGAFTNTVFGFLRCYVILAVAATAGGMAAGYRGSQLVTYVWIGQGLLAVVQIWGWTDLADRIRTGDVQSDLLRPLHPVASYLATDLGRAGHAALTRFVVPTAVGALCFDMYAPHTLLSYPAFLASTLVAVVVSFGVRYLVNLTAFWLLDIRGVITLWQLGAGVLSGLYFPLAFLPGWAQGVLWLGTPFPAAFQAPIDILVERGSVGHRSLLLFDQLCWAALLIGACMLVQRRAERKLVVQGG</sequence>
<dbReference type="EMBL" id="BONZ01000022">
    <property type="protein sequence ID" value="GIH14287.1"/>
    <property type="molecule type" value="Genomic_DNA"/>
</dbReference>
<comment type="caution">
    <text evidence="2">The sequence shown here is derived from an EMBL/GenBank/DDBJ whole genome shotgun (WGS) entry which is preliminary data.</text>
</comment>
<evidence type="ECO:0000313" key="2">
    <source>
        <dbReference type="EMBL" id="GIH14287.1"/>
    </source>
</evidence>
<dbReference type="RefSeq" id="WP_203917956.1">
    <property type="nucleotide sequence ID" value="NZ_BONZ01000022.1"/>
</dbReference>
<dbReference type="InterPro" id="IPR010390">
    <property type="entry name" value="ABC-2_transporter-like"/>
</dbReference>
<keyword evidence="1" id="KW-0812">Transmembrane</keyword>
<protein>
    <submittedName>
        <fullName evidence="2">ABC transporter permease</fullName>
    </submittedName>
</protein>
<feature type="transmembrane region" description="Helical" evidence="1">
    <location>
        <begin position="59"/>
        <end position="78"/>
    </location>
</feature>
<feature type="transmembrane region" description="Helical" evidence="1">
    <location>
        <begin position="142"/>
        <end position="163"/>
    </location>
</feature>
<keyword evidence="1" id="KW-0472">Membrane</keyword>
<dbReference type="AlphaFoldDB" id="A0A8J3QR87"/>
<proteinExistence type="predicted"/>
<dbReference type="PANTHER" id="PTHR36832">
    <property type="entry name" value="SLR1174 PROTEIN-RELATED"/>
    <property type="match status" value="1"/>
</dbReference>
<keyword evidence="3" id="KW-1185">Reference proteome</keyword>
<reference evidence="2" key="1">
    <citation type="submission" date="2021-01" db="EMBL/GenBank/DDBJ databases">
        <title>Whole genome shotgun sequence of Rugosimonospora africana NBRC 104875.</title>
        <authorList>
            <person name="Komaki H."/>
            <person name="Tamura T."/>
        </authorList>
    </citation>
    <scope>NUCLEOTIDE SEQUENCE</scope>
    <source>
        <strain evidence="2">NBRC 104875</strain>
    </source>
</reference>
<gene>
    <name evidence="2" type="ORF">Raf01_24590</name>
</gene>